<dbReference type="SUPFAM" id="SSF90229">
    <property type="entry name" value="CCCH zinc finger"/>
    <property type="match status" value="3"/>
</dbReference>
<dbReference type="PROSITE" id="PS50103">
    <property type="entry name" value="ZF_C3H1"/>
    <property type="match status" value="4"/>
</dbReference>
<dbReference type="InterPro" id="IPR012677">
    <property type="entry name" value="Nucleotide-bd_a/b_plait_sf"/>
</dbReference>
<feature type="region of interest" description="Disordered" evidence="5">
    <location>
        <begin position="165"/>
        <end position="201"/>
    </location>
</feature>
<feature type="compositionally biased region" description="Basic and acidic residues" evidence="5">
    <location>
        <begin position="216"/>
        <end position="225"/>
    </location>
</feature>
<evidence type="ECO:0000256" key="1">
    <source>
        <dbReference type="ARBA" id="ARBA00022723"/>
    </source>
</evidence>
<dbReference type="Gene3D" id="4.10.1000.10">
    <property type="entry name" value="Zinc finger, CCCH-type"/>
    <property type="match status" value="2"/>
</dbReference>
<evidence type="ECO:0000256" key="3">
    <source>
        <dbReference type="ARBA" id="ARBA00022833"/>
    </source>
</evidence>
<evidence type="ECO:0000256" key="5">
    <source>
        <dbReference type="SAM" id="MobiDB-lite"/>
    </source>
</evidence>
<sequence>MLVDPKTIPLPASEMPSPAPNASEQEIPPCVTPPGQNATPELGCPYPQPSAFYPSSSFLSSSLSPIPLPVAPAFPSSTQPQFLRPKEQSQELCQHYFKGGFCAYSAETCPFRHILSPDEYSSLTRQHSSTAQNHVTQKQCMFYALGTCKNGDTCPYLHTPSQRDVVQGTESPAVNCNDSPRQGSQQPNEHSGSTRNFVPRKPCNYFSQGKCRKGDSCAFSHERDSPSPVVKEASGGWDNDPSDNFGWGSKDDSWSSPPAGTKNENEAPSCGNGDDPWGNTTTKASDWTGPWDTNDNANQETQSPASSSRPRRSKPSTSRSSGKRSRVSTPLRNASPRTHIPEHTGWSTGVDVSANEPQAETSAAEAPNATSSWDVGAEGNDIEAESRPSQGEVDPWVDSEQDTWGATPNSSSWNSTGQEYNGDAPTASQLDDAATWERGWGEPASTQNEEPANTPAKELPCKFFGQGHCKLGDDCRFAHIPQEGFGKTLDSEQSDGFAAEEVQHEEESPASADASIQYNNAIPAEQHLFHCRVQFGPGGDPEEVTTCFESRTVHVTNIQDITWDEQDELKRLVDTYGTICDEETEQSDAGVQISLEYSTVAEAALASRSLNNYQLGSHRLVAHVQSSASIEHNHQPLPNSCWVKVTYPTPCLNAWCFYQSMTKAKQESIRLDGKILNGRVVQASLPPRVKRSHINAYPILLENLTPETTKDDIRRFCEGTTLVECTKQTYTESPLEDIRRLMHGCGDVDAFEYIRPSPSKSKALAFTRFRDDTAAGLAVQHNGTKQMFLGGGKISVQHCYHQRFDVPSLKFCVIESELSAMRDAPSSDCKVQWDEDRDNVHVRLFSTRPQALARTKNALHVLVYGEIMLGGDGATNPFWHEYFDSPSGSKSLAKLNQDAEYFIELDFRNRHVLLFGSEAGRSRAQQKLLRLIKKVEDICYSLDLTGPTIRFLLEQGIQTLTDAGIGSNQMLLDVATRKLSLWTEEFDDVHRVAELINDSQCGPDTSVQKSGDCVICRLPTIERTELSCSHPYCKRCLTRYIRSRISPPFEKLVCLAQIQDDDESAPFKCATEISFSLIGDLLGAEDTPLLLESSFLNYIQTRSNEFKMCPTLFSHDGLSCSEYMKAVNQGSLNDGSQAESQSDQPAPSPPIFTK</sequence>
<feature type="region of interest" description="Disordered" evidence="5">
    <location>
        <begin position="1"/>
        <end position="43"/>
    </location>
</feature>
<dbReference type="InterPro" id="IPR036855">
    <property type="entry name" value="Znf_CCCH_sf"/>
</dbReference>
<protein>
    <recommendedName>
        <fullName evidence="6">C3H1-type domain-containing protein</fullName>
    </recommendedName>
</protein>
<comment type="caution">
    <text evidence="7">The sequence shown here is derived from an EMBL/GenBank/DDBJ whole genome shotgun (WGS) entry which is preliminary data.</text>
</comment>
<dbReference type="SUPFAM" id="SSF54928">
    <property type="entry name" value="RNA-binding domain, RBD"/>
    <property type="match status" value="2"/>
</dbReference>
<name>A0ABR3FR34_9AGAR</name>
<feature type="zinc finger region" description="C3H1-type" evidence="4">
    <location>
        <begin position="135"/>
        <end position="161"/>
    </location>
</feature>
<evidence type="ECO:0000313" key="8">
    <source>
        <dbReference type="Proteomes" id="UP001465976"/>
    </source>
</evidence>
<keyword evidence="8" id="KW-1185">Reference proteome</keyword>
<feature type="domain" description="C3H1-type" evidence="6">
    <location>
        <begin position="455"/>
        <end position="482"/>
    </location>
</feature>
<feature type="domain" description="C3H1-type" evidence="6">
    <location>
        <begin position="197"/>
        <end position="224"/>
    </location>
</feature>
<feature type="zinc finger region" description="C3H1-type" evidence="4">
    <location>
        <begin position="197"/>
        <end position="224"/>
    </location>
</feature>
<feature type="region of interest" description="Disordered" evidence="5">
    <location>
        <begin position="489"/>
        <end position="512"/>
    </location>
</feature>
<dbReference type="EMBL" id="JBAHYK010000130">
    <property type="protein sequence ID" value="KAL0577918.1"/>
    <property type="molecule type" value="Genomic_DNA"/>
</dbReference>
<dbReference type="SUPFAM" id="SSF57850">
    <property type="entry name" value="RING/U-box"/>
    <property type="match status" value="1"/>
</dbReference>
<organism evidence="7 8">
    <name type="scientific">Marasmius crinis-equi</name>
    <dbReference type="NCBI Taxonomy" id="585013"/>
    <lineage>
        <taxon>Eukaryota</taxon>
        <taxon>Fungi</taxon>
        <taxon>Dikarya</taxon>
        <taxon>Basidiomycota</taxon>
        <taxon>Agaricomycotina</taxon>
        <taxon>Agaricomycetes</taxon>
        <taxon>Agaricomycetidae</taxon>
        <taxon>Agaricales</taxon>
        <taxon>Marasmiineae</taxon>
        <taxon>Marasmiaceae</taxon>
        <taxon>Marasmius</taxon>
    </lineage>
</organism>
<dbReference type="InterPro" id="IPR035979">
    <property type="entry name" value="RBD_domain_sf"/>
</dbReference>
<evidence type="ECO:0000313" key="7">
    <source>
        <dbReference type="EMBL" id="KAL0577918.1"/>
    </source>
</evidence>
<feature type="compositionally biased region" description="Polar residues" evidence="5">
    <location>
        <begin position="402"/>
        <end position="419"/>
    </location>
</feature>
<feature type="zinc finger region" description="C3H1-type" evidence="4">
    <location>
        <begin position="455"/>
        <end position="482"/>
    </location>
</feature>
<dbReference type="PANTHER" id="PTHR15725:SF14">
    <property type="entry name" value="ZINC FINGER CCCH DOMAIN-CONTAINING PROTEIN 11A"/>
    <property type="match status" value="1"/>
</dbReference>
<evidence type="ECO:0000256" key="2">
    <source>
        <dbReference type="ARBA" id="ARBA00022771"/>
    </source>
</evidence>
<feature type="domain" description="C3H1-type" evidence="6">
    <location>
        <begin position="87"/>
        <end position="116"/>
    </location>
</feature>
<dbReference type="Proteomes" id="UP001465976">
    <property type="component" value="Unassembled WGS sequence"/>
</dbReference>
<feature type="domain" description="C3H1-type" evidence="6">
    <location>
        <begin position="135"/>
        <end position="161"/>
    </location>
</feature>
<feature type="region of interest" description="Disordered" evidence="5">
    <location>
        <begin position="216"/>
        <end position="427"/>
    </location>
</feature>
<reference evidence="7 8" key="1">
    <citation type="submission" date="2024-02" db="EMBL/GenBank/DDBJ databases">
        <title>A draft genome for the cacao thread blight pathogen Marasmius crinis-equi.</title>
        <authorList>
            <person name="Cohen S.P."/>
            <person name="Baruah I.K."/>
            <person name="Amoako-Attah I."/>
            <person name="Bukari Y."/>
            <person name="Meinhardt L.W."/>
            <person name="Bailey B.A."/>
        </authorList>
    </citation>
    <scope>NUCLEOTIDE SEQUENCE [LARGE SCALE GENOMIC DNA]</scope>
    <source>
        <strain evidence="7 8">GH-76</strain>
    </source>
</reference>
<evidence type="ECO:0000259" key="6">
    <source>
        <dbReference type="PROSITE" id="PS50103"/>
    </source>
</evidence>
<gene>
    <name evidence="7" type="ORF">V5O48_004083</name>
</gene>
<keyword evidence="2 4" id="KW-0863">Zinc-finger</keyword>
<feature type="zinc finger region" description="C3H1-type" evidence="4">
    <location>
        <begin position="87"/>
        <end position="116"/>
    </location>
</feature>
<evidence type="ECO:0000256" key="4">
    <source>
        <dbReference type="PROSITE-ProRule" id="PRU00723"/>
    </source>
</evidence>
<dbReference type="SMART" id="SM00356">
    <property type="entry name" value="ZnF_C3H1"/>
    <property type="match status" value="4"/>
</dbReference>
<feature type="compositionally biased region" description="Polar residues" evidence="5">
    <location>
        <begin position="165"/>
        <end position="196"/>
    </location>
</feature>
<dbReference type="CDD" id="cd00590">
    <property type="entry name" value="RRM_SF"/>
    <property type="match status" value="1"/>
</dbReference>
<proteinExistence type="predicted"/>
<feature type="region of interest" description="Disordered" evidence="5">
    <location>
        <begin position="1131"/>
        <end position="1154"/>
    </location>
</feature>
<keyword evidence="3 4" id="KW-0862">Zinc</keyword>
<accession>A0ABR3FR34</accession>
<dbReference type="InterPro" id="IPR000571">
    <property type="entry name" value="Znf_CCCH"/>
</dbReference>
<dbReference type="PROSITE" id="PS00518">
    <property type="entry name" value="ZF_RING_1"/>
    <property type="match status" value="1"/>
</dbReference>
<keyword evidence="1 4" id="KW-0479">Metal-binding</keyword>
<dbReference type="InterPro" id="IPR017907">
    <property type="entry name" value="Znf_RING_CS"/>
</dbReference>
<dbReference type="Pfam" id="PF00642">
    <property type="entry name" value="zf-CCCH"/>
    <property type="match status" value="3"/>
</dbReference>
<feature type="compositionally biased region" description="Polar residues" evidence="5">
    <location>
        <begin position="1131"/>
        <end position="1145"/>
    </location>
</feature>
<dbReference type="Gene3D" id="3.30.70.330">
    <property type="match status" value="1"/>
</dbReference>
<dbReference type="Gene3D" id="3.30.1370.210">
    <property type="match status" value="1"/>
</dbReference>
<dbReference type="PANTHER" id="PTHR15725">
    <property type="entry name" value="ZN-FINGER, C-X8-C-X5-C-X3-H TYPE-CONTAINING"/>
    <property type="match status" value="1"/>
</dbReference>
<feature type="compositionally biased region" description="Polar residues" evidence="5">
    <location>
        <begin position="278"/>
        <end position="302"/>
    </location>
</feature>